<proteinExistence type="predicted"/>
<reference evidence="1" key="1">
    <citation type="journal article" date="2011" name="PLoS ONE">
        <title>Ralstonia syzygii, the Blood Disease Bacterium and some Asian R. solanacearum strains form a single genomic species despite divergent lifestyles.</title>
        <authorList>
            <person name="Remenant B."/>
            <person name="de Cambiaire J.C."/>
            <person name="Cellier G."/>
            <person name="Jacobs J.M."/>
            <person name="Mangenot S."/>
            <person name="Barbe V."/>
            <person name="Lajus A."/>
            <person name="Vallenet D."/>
            <person name="Medigue C."/>
            <person name="Fegan M."/>
            <person name="Allen C."/>
            <person name="Prior P."/>
        </authorList>
    </citation>
    <scope>NUCLEOTIDE SEQUENCE</scope>
    <source>
        <strain evidence="1">R24</strain>
    </source>
</reference>
<dbReference type="AlphaFoldDB" id="G3A1H7"/>
<organism evidence="1">
    <name type="scientific">Ralstonia syzygii R24</name>
    <dbReference type="NCBI Taxonomy" id="907261"/>
    <lineage>
        <taxon>Bacteria</taxon>
        <taxon>Pseudomonadati</taxon>
        <taxon>Pseudomonadota</taxon>
        <taxon>Betaproteobacteria</taxon>
        <taxon>Burkholderiales</taxon>
        <taxon>Burkholderiaceae</taxon>
        <taxon>Ralstonia</taxon>
        <taxon>Ralstonia solanacearum species complex</taxon>
    </lineage>
</organism>
<evidence type="ECO:0000313" key="1">
    <source>
        <dbReference type="EMBL" id="CCA85077.1"/>
    </source>
</evidence>
<protein>
    <submittedName>
        <fullName evidence="1">Conserved hypothethical protein</fullName>
    </submittedName>
</protein>
<gene>
    <name evidence="1" type="ORF">RALSY_11071</name>
</gene>
<dbReference type="EMBL" id="FR854086">
    <property type="protein sequence ID" value="CCA85077.1"/>
    <property type="molecule type" value="Genomic_DNA"/>
</dbReference>
<reference evidence="1" key="2">
    <citation type="submission" date="2011-04" db="EMBL/GenBank/DDBJ databases">
        <authorList>
            <person name="Genoscope - CEA"/>
        </authorList>
    </citation>
    <scope>NUCLEOTIDE SEQUENCE</scope>
    <source>
        <strain evidence="1">R24</strain>
    </source>
</reference>
<sequence length="149" mass="15972">MKHATPTGLFEFGAISTKIPLKGRAYYPQKKTRALQGSAVCKATLQAALHATQRLAQDQVSTGAAMMPRSSQLMKARRMQSVRSTAAVCVCPAEAYNLLRESAARVAGLHPEFISVRLRSGGAPMNRSLGWSGDAGASWDRAGRVAQSR</sequence>
<name>G3A1H7_9RALS</name>
<accession>G3A1H7</accession>